<dbReference type="PANTHER" id="PTHR43792">
    <property type="entry name" value="GNAT FAMILY, PUTATIVE (AFU_ORTHOLOGUE AFUA_3G00765)-RELATED-RELATED"/>
    <property type="match status" value="1"/>
</dbReference>
<accession>A0A1I3YHG2</accession>
<dbReference type="InterPro" id="IPR016181">
    <property type="entry name" value="Acyl_CoA_acyltransferase"/>
</dbReference>
<sequence length="202" mass="22321">MLGQVPRSREHPSNCCDRYIKSLPPQTSHWKTGAVDDGVVRLEPWGDEEAAWYAETVCDPEIQRFTTDSPTLDAAQVQAAINRLRSADKEEGFLIRDAASGAPLGNIALTHDGQAGEVSYWLAPEARGQGVATRALVLFTAWIFKNTTLTELRLRAHQDNVASQKVALRAGYRRDPQRDGRQEAKGVVWPMLGFALARPELA</sequence>
<feature type="domain" description="N-acetyltransferase" evidence="4">
    <location>
        <begin position="38"/>
        <end position="199"/>
    </location>
</feature>
<dbReference type="GO" id="GO:0016747">
    <property type="term" value="F:acyltransferase activity, transferring groups other than amino-acyl groups"/>
    <property type="evidence" value="ECO:0007669"/>
    <property type="project" value="InterPro"/>
</dbReference>
<keyword evidence="2" id="KW-0012">Acyltransferase</keyword>
<evidence type="ECO:0000313" key="5">
    <source>
        <dbReference type="EMBL" id="SFK30789.1"/>
    </source>
</evidence>
<dbReference type="AlphaFoldDB" id="A0A1I3YHG2"/>
<dbReference type="PROSITE" id="PS51186">
    <property type="entry name" value="GNAT"/>
    <property type="match status" value="1"/>
</dbReference>
<name>A0A1I3YHG2_9ACTN</name>
<evidence type="ECO:0000256" key="1">
    <source>
        <dbReference type="ARBA" id="ARBA00022679"/>
    </source>
</evidence>
<evidence type="ECO:0000259" key="4">
    <source>
        <dbReference type="PROSITE" id="PS51186"/>
    </source>
</evidence>
<keyword evidence="1 5" id="KW-0808">Transferase</keyword>
<dbReference type="EMBL" id="FOQY01000022">
    <property type="protein sequence ID" value="SFK30789.1"/>
    <property type="molecule type" value="Genomic_DNA"/>
</dbReference>
<dbReference type="PANTHER" id="PTHR43792:SF8">
    <property type="entry name" value="[RIBOSOMAL PROTEIN US5]-ALANINE N-ACETYLTRANSFERASE"/>
    <property type="match status" value="1"/>
</dbReference>
<comment type="similarity">
    <text evidence="3">Belongs to the acetyltransferase family. RimJ subfamily.</text>
</comment>
<gene>
    <name evidence="5" type="ORF">SAMN05216275_1229</name>
</gene>
<dbReference type="Proteomes" id="UP000199111">
    <property type="component" value="Unassembled WGS sequence"/>
</dbReference>
<dbReference type="Pfam" id="PF13302">
    <property type="entry name" value="Acetyltransf_3"/>
    <property type="match status" value="1"/>
</dbReference>
<proteinExistence type="inferred from homology"/>
<organism evidence="5 6">
    <name type="scientific">Streptosporangium canum</name>
    <dbReference type="NCBI Taxonomy" id="324952"/>
    <lineage>
        <taxon>Bacteria</taxon>
        <taxon>Bacillati</taxon>
        <taxon>Actinomycetota</taxon>
        <taxon>Actinomycetes</taxon>
        <taxon>Streptosporangiales</taxon>
        <taxon>Streptosporangiaceae</taxon>
        <taxon>Streptosporangium</taxon>
    </lineage>
</organism>
<reference evidence="6" key="1">
    <citation type="submission" date="2016-10" db="EMBL/GenBank/DDBJ databases">
        <authorList>
            <person name="Varghese N."/>
            <person name="Submissions S."/>
        </authorList>
    </citation>
    <scope>NUCLEOTIDE SEQUENCE [LARGE SCALE GENOMIC DNA]</scope>
    <source>
        <strain evidence="6">CGMCC 4.2126</strain>
    </source>
</reference>
<evidence type="ECO:0000256" key="3">
    <source>
        <dbReference type="ARBA" id="ARBA00038502"/>
    </source>
</evidence>
<dbReference type="InterPro" id="IPR000182">
    <property type="entry name" value="GNAT_dom"/>
</dbReference>
<keyword evidence="6" id="KW-1185">Reference proteome</keyword>
<dbReference type="Gene3D" id="3.40.630.30">
    <property type="match status" value="1"/>
</dbReference>
<protein>
    <submittedName>
        <fullName evidence="5">Protein N-acetyltransferase, RimJ/RimL family</fullName>
    </submittedName>
</protein>
<dbReference type="SUPFAM" id="SSF55729">
    <property type="entry name" value="Acyl-CoA N-acyltransferases (Nat)"/>
    <property type="match status" value="1"/>
</dbReference>
<evidence type="ECO:0000256" key="2">
    <source>
        <dbReference type="ARBA" id="ARBA00023315"/>
    </source>
</evidence>
<evidence type="ECO:0000313" key="6">
    <source>
        <dbReference type="Proteomes" id="UP000199111"/>
    </source>
</evidence>
<dbReference type="InterPro" id="IPR051531">
    <property type="entry name" value="N-acetyltransferase"/>
</dbReference>